<organism evidence="2 3">
    <name type="scientific">Papilio xuthus</name>
    <name type="common">Asian swallowtail butterfly</name>
    <dbReference type="NCBI Taxonomy" id="66420"/>
    <lineage>
        <taxon>Eukaryota</taxon>
        <taxon>Metazoa</taxon>
        <taxon>Ecdysozoa</taxon>
        <taxon>Arthropoda</taxon>
        <taxon>Hexapoda</taxon>
        <taxon>Insecta</taxon>
        <taxon>Pterygota</taxon>
        <taxon>Neoptera</taxon>
        <taxon>Endopterygota</taxon>
        <taxon>Lepidoptera</taxon>
        <taxon>Glossata</taxon>
        <taxon>Ditrysia</taxon>
        <taxon>Papilionoidea</taxon>
        <taxon>Papilionidae</taxon>
        <taxon>Papilioninae</taxon>
        <taxon>Papilio</taxon>
    </lineage>
</organism>
<feature type="signal peptide" evidence="1">
    <location>
        <begin position="1"/>
        <end position="19"/>
    </location>
</feature>
<accession>A0A194Q2S8</accession>
<proteinExistence type="predicted"/>
<name>A0A194Q2S8_PAPXU</name>
<keyword evidence="1" id="KW-0732">Signal</keyword>
<dbReference type="Proteomes" id="UP000053268">
    <property type="component" value="Unassembled WGS sequence"/>
</dbReference>
<protein>
    <submittedName>
        <fullName evidence="2">Uncharacterized protein</fullName>
    </submittedName>
</protein>
<gene>
    <name evidence="2" type="ORF">RR46_05488</name>
</gene>
<feature type="chain" id="PRO_5008263979" evidence="1">
    <location>
        <begin position="20"/>
        <end position="230"/>
    </location>
</feature>
<dbReference type="AlphaFoldDB" id="A0A194Q2S8"/>
<keyword evidence="3" id="KW-1185">Reference proteome</keyword>
<evidence type="ECO:0000256" key="1">
    <source>
        <dbReference type="SAM" id="SignalP"/>
    </source>
</evidence>
<evidence type="ECO:0000313" key="3">
    <source>
        <dbReference type="Proteomes" id="UP000053268"/>
    </source>
</evidence>
<evidence type="ECO:0000313" key="2">
    <source>
        <dbReference type="EMBL" id="KPI99304.1"/>
    </source>
</evidence>
<reference evidence="2 3" key="1">
    <citation type="journal article" date="2015" name="Nat. Commun.">
        <title>Outbred genome sequencing and CRISPR/Cas9 gene editing in butterflies.</title>
        <authorList>
            <person name="Li X."/>
            <person name="Fan D."/>
            <person name="Zhang W."/>
            <person name="Liu G."/>
            <person name="Zhang L."/>
            <person name="Zhao L."/>
            <person name="Fang X."/>
            <person name="Chen L."/>
            <person name="Dong Y."/>
            <person name="Chen Y."/>
            <person name="Ding Y."/>
            <person name="Zhao R."/>
            <person name="Feng M."/>
            <person name="Zhu Y."/>
            <person name="Feng Y."/>
            <person name="Jiang X."/>
            <person name="Zhu D."/>
            <person name="Xiang H."/>
            <person name="Feng X."/>
            <person name="Li S."/>
            <person name="Wang J."/>
            <person name="Zhang G."/>
            <person name="Kronforst M.R."/>
            <person name="Wang W."/>
        </authorList>
    </citation>
    <scope>NUCLEOTIDE SEQUENCE [LARGE SCALE GENOMIC DNA]</scope>
    <source>
        <strain evidence="2">Ya'a_city_454_Px</strain>
        <tissue evidence="2">Whole body</tissue>
    </source>
</reference>
<sequence>MASLTLIAILAILVSNVKSARVITVFSDFSNEDDLIFFRTIFPWLVGNIGTDIRVDFQFRDTGMSSGPRKCILQMMDGNTFLQASYLKHEAEGKPKENFLYNFPIDSRKFSNCLFRNVNYYLKEAQRKFNRLRSSDTPVILVPRDNEISGMDPDLLLDGVCQQFGRREPQGCVNPTPFNDRLLIDDLESNEYENKPRHPFRAPTTIIPRRLPKKTKEPNLNVRDKYFYTS</sequence>
<dbReference type="EMBL" id="KQ459580">
    <property type="protein sequence ID" value="KPI99304.1"/>
    <property type="molecule type" value="Genomic_DNA"/>
</dbReference>